<dbReference type="eggNOG" id="KOG0443">
    <property type="taxonomic scope" value="Eukaryota"/>
</dbReference>
<sequence>MAVDPEFAAVAEDWTGLCGWRIENFKPVKVAEIGAFHTGDSYLYLYAYLVGTSKLVHRDIYFWQGSTSSTDERGAVAMKAVELDDRFGGSPKQHREVQNHESDQFIGLFDKVGGVRYLDGGVASGFKKVETSTKVDMYRIKGKKRPILQLVPAARSSLNHGDVFIIHAPGKFFLWIGNKANLLEKNKGASALTVLKQTDPKATETRIEDEENEELNAIIGKEGEIGAADNSDAAYETAFVKAIYDANGKELAKDAAVKKAVLSSDALSYVRYGDKIFVYIGKNADKGLKRTAFQGAMKLIDDLKMPEFAPIEVLFEGTEDDDFDLCFQ</sequence>
<dbReference type="InterPro" id="IPR007123">
    <property type="entry name" value="Gelsolin-like_dom"/>
</dbReference>
<dbReference type="RefSeq" id="XP_001306345.1">
    <property type="nucleotide sequence ID" value="XM_001306344.1"/>
</dbReference>
<dbReference type="OMA" id="TQWASSW"/>
<keyword evidence="1" id="KW-0677">Repeat</keyword>
<feature type="domain" description="Gelsolin-like" evidence="2">
    <location>
        <begin position="31"/>
        <end position="106"/>
    </location>
</feature>
<organism evidence="3 4">
    <name type="scientific">Trichomonas vaginalis (strain ATCC PRA-98 / G3)</name>
    <dbReference type="NCBI Taxonomy" id="412133"/>
    <lineage>
        <taxon>Eukaryota</taxon>
        <taxon>Metamonada</taxon>
        <taxon>Parabasalia</taxon>
        <taxon>Trichomonadida</taxon>
        <taxon>Trichomonadidae</taxon>
        <taxon>Trichomonas</taxon>
    </lineage>
</organism>
<dbReference type="Pfam" id="PF00626">
    <property type="entry name" value="Gelsolin"/>
    <property type="match status" value="2"/>
</dbReference>
<dbReference type="InterPro" id="IPR029006">
    <property type="entry name" value="ADF-H/Gelsolin-like_dom_sf"/>
</dbReference>
<dbReference type="InParanoid" id="A2FNW2"/>
<dbReference type="VEuPathDB" id="TrichDB:TVAGG3_0349400"/>
<dbReference type="PRINTS" id="PR00597">
    <property type="entry name" value="GELSOLIN"/>
</dbReference>
<evidence type="ECO:0000259" key="2">
    <source>
        <dbReference type="Pfam" id="PF00626"/>
    </source>
</evidence>
<dbReference type="GO" id="GO:0051015">
    <property type="term" value="F:actin filament binding"/>
    <property type="evidence" value="ECO:0007669"/>
    <property type="project" value="InterPro"/>
</dbReference>
<dbReference type="KEGG" id="tva:4751133"/>
<dbReference type="AlphaFoldDB" id="A2FNW2"/>
<dbReference type="PANTHER" id="PTHR11977:SF51">
    <property type="entry name" value="PROTEIN FLIGHTLESS-1 HOMOLOG"/>
    <property type="match status" value="1"/>
</dbReference>
<dbReference type="SMART" id="SM00262">
    <property type="entry name" value="GEL"/>
    <property type="match status" value="3"/>
</dbReference>
<protein>
    <submittedName>
        <fullName evidence="3">Actin-binding protein, putative</fullName>
    </submittedName>
</protein>
<evidence type="ECO:0000313" key="4">
    <source>
        <dbReference type="Proteomes" id="UP000001542"/>
    </source>
</evidence>
<evidence type="ECO:0000313" key="3">
    <source>
        <dbReference type="EMBL" id="EAX93415.1"/>
    </source>
</evidence>
<dbReference type="PANTHER" id="PTHR11977">
    <property type="entry name" value="VILLIN"/>
    <property type="match status" value="1"/>
</dbReference>
<evidence type="ECO:0000256" key="1">
    <source>
        <dbReference type="ARBA" id="ARBA00022737"/>
    </source>
</evidence>
<dbReference type="SMR" id="A2FNW2"/>
<gene>
    <name evidence="3" type="ORF">TVAG_376130</name>
</gene>
<dbReference type="OrthoDB" id="6375767at2759"/>
<keyword evidence="4" id="KW-1185">Reference proteome</keyword>
<feature type="domain" description="Gelsolin-like" evidence="2">
    <location>
        <begin position="150"/>
        <end position="218"/>
    </location>
</feature>
<reference evidence="3" key="1">
    <citation type="submission" date="2006-10" db="EMBL/GenBank/DDBJ databases">
        <authorList>
            <person name="Amadeo P."/>
            <person name="Zhao Q."/>
            <person name="Wortman J."/>
            <person name="Fraser-Liggett C."/>
            <person name="Carlton J."/>
        </authorList>
    </citation>
    <scope>NUCLEOTIDE SEQUENCE</scope>
    <source>
        <strain evidence="3">G3</strain>
    </source>
</reference>
<proteinExistence type="predicted"/>
<dbReference type="Gene3D" id="3.40.20.10">
    <property type="entry name" value="Severin"/>
    <property type="match status" value="3"/>
</dbReference>
<reference evidence="3" key="2">
    <citation type="journal article" date="2007" name="Science">
        <title>Draft genome sequence of the sexually transmitted pathogen Trichomonas vaginalis.</title>
        <authorList>
            <person name="Carlton J.M."/>
            <person name="Hirt R.P."/>
            <person name="Silva J.C."/>
            <person name="Delcher A.L."/>
            <person name="Schatz M."/>
            <person name="Zhao Q."/>
            <person name="Wortman J.R."/>
            <person name="Bidwell S.L."/>
            <person name="Alsmark U.C.M."/>
            <person name="Besteiro S."/>
            <person name="Sicheritz-Ponten T."/>
            <person name="Noel C.J."/>
            <person name="Dacks J.B."/>
            <person name="Foster P.G."/>
            <person name="Simillion C."/>
            <person name="Van de Peer Y."/>
            <person name="Miranda-Saavedra D."/>
            <person name="Barton G.J."/>
            <person name="Westrop G.D."/>
            <person name="Mueller S."/>
            <person name="Dessi D."/>
            <person name="Fiori P.L."/>
            <person name="Ren Q."/>
            <person name="Paulsen I."/>
            <person name="Zhang H."/>
            <person name="Bastida-Corcuera F.D."/>
            <person name="Simoes-Barbosa A."/>
            <person name="Brown M.T."/>
            <person name="Hayes R.D."/>
            <person name="Mukherjee M."/>
            <person name="Okumura C.Y."/>
            <person name="Schneider R."/>
            <person name="Smith A.J."/>
            <person name="Vanacova S."/>
            <person name="Villalvazo M."/>
            <person name="Haas B.J."/>
            <person name="Pertea M."/>
            <person name="Feldblyum T.V."/>
            <person name="Utterback T.R."/>
            <person name="Shu C.L."/>
            <person name="Osoegawa K."/>
            <person name="de Jong P.J."/>
            <person name="Hrdy I."/>
            <person name="Horvathova L."/>
            <person name="Zubacova Z."/>
            <person name="Dolezal P."/>
            <person name="Malik S.B."/>
            <person name="Logsdon J.M. Jr."/>
            <person name="Henze K."/>
            <person name="Gupta A."/>
            <person name="Wang C.C."/>
            <person name="Dunne R.L."/>
            <person name="Upcroft J.A."/>
            <person name="Upcroft P."/>
            <person name="White O."/>
            <person name="Salzberg S.L."/>
            <person name="Tang P."/>
            <person name="Chiu C.-H."/>
            <person name="Lee Y.-S."/>
            <person name="Embley T.M."/>
            <person name="Coombs G.H."/>
            <person name="Mottram J.C."/>
            <person name="Tachezy J."/>
            <person name="Fraser-Liggett C.M."/>
            <person name="Johnson P.J."/>
        </authorList>
    </citation>
    <scope>NUCLEOTIDE SEQUENCE [LARGE SCALE GENOMIC DNA]</scope>
    <source>
        <strain evidence="3">G3</strain>
    </source>
</reference>
<name>A2FNW2_TRIV3</name>
<dbReference type="InterPro" id="IPR007122">
    <property type="entry name" value="Villin/Gelsolin"/>
</dbReference>
<dbReference type="Proteomes" id="UP000001542">
    <property type="component" value="Unassembled WGS sequence"/>
</dbReference>
<dbReference type="EMBL" id="DS113914">
    <property type="protein sequence ID" value="EAX93415.1"/>
    <property type="molecule type" value="Genomic_DNA"/>
</dbReference>
<dbReference type="STRING" id="5722.A2FNW2"/>
<accession>A2FNW2</accession>
<dbReference type="VEuPathDB" id="TrichDB:TVAG_376130"/>
<dbReference type="SUPFAM" id="SSF55753">
    <property type="entry name" value="Actin depolymerizing proteins"/>
    <property type="match status" value="3"/>
</dbReference>